<comment type="caution">
    <text evidence="3">The sequence shown here is derived from an EMBL/GenBank/DDBJ whole genome shotgun (WGS) entry which is preliminary data.</text>
</comment>
<sequence length="286" mass="32005">MLHPIIKAFFHHDSSTLTYIVHCQRTKKCCVIDAALDYDIYSGDISSSPLEEITHYIMTNELDVEWLLETHAHADHVTGARQLKEKVGGTIAVGVGIRDVQQSVKTMLHLKDDVLTTHVFDRLLEDGQSLELGDLTINVIATPGHTPDSLTYVIGNSAFVGDTLFMPDSGSARCDFPSGSAATLYQSIQRIYQLGDNTRLFMCHDYRPQGRELAYITTVAEQKQHNIQINASVSEQEYVQIRETRDAKLAIPRLLYPALQVNIRGGYLPAPEDNGQCYIKMPMQLI</sequence>
<dbReference type="InterPro" id="IPR051682">
    <property type="entry name" value="Mito_Persulfide_Diox"/>
</dbReference>
<keyword evidence="4" id="KW-1185">Reference proteome</keyword>
<dbReference type="SMART" id="SM00849">
    <property type="entry name" value="Lactamase_B"/>
    <property type="match status" value="1"/>
</dbReference>
<dbReference type="PANTHER" id="PTHR43084:SF1">
    <property type="entry name" value="PERSULFIDE DIOXYGENASE ETHE1, MITOCHONDRIAL"/>
    <property type="match status" value="1"/>
</dbReference>
<protein>
    <recommendedName>
        <fullName evidence="2">Metallo-beta-lactamase domain-containing protein</fullName>
    </recommendedName>
</protein>
<dbReference type="SUPFAM" id="SSF56281">
    <property type="entry name" value="Metallo-hydrolase/oxidoreductase"/>
    <property type="match status" value="1"/>
</dbReference>
<dbReference type="PANTHER" id="PTHR43084">
    <property type="entry name" value="PERSULFIDE DIOXYGENASE ETHE1"/>
    <property type="match status" value="1"/>
</dbReference>
<evidence type="ECO:0000313" key="4">
    <source>
        <dbReference type="Proteomes" id="UP001157133"/>
    </source>
</evidence>
<dbReference type="Proteomes" id="UP001157133">
    <property type="component" value="Unassembled WGS sequence"/>
</dbReference>
<dbReference type="InterPro" id="IPR036866">
    <property type="entry name" value="RibonucZ/Hydroxyglut_hydro"/>
</dbReference>
<evidence type="ECO:0000313" key="3">
    <source>
        <dbReference type="EMBL" id="GLX81063.1"/>
    </source>
</evidence>
<keyword evidence="1" id="KW-0479">Metal-binding</keyword>
<accession>A0ABQ6GYP4</accession>
<gene>
    <name evidence="3" type="ORF">theurythT_05150</name>
</gene>
<dbReference type="Gene3D" id="3.60.15.10">
    <property type="entry name" value="Ribonuclease Z/Hydroxyacylglutathione hydrolase-like"/>
    <property type="match status" value="1"/>
</dbReference>
<organism evidence="3 4">
    <name type="scientific">Thalassotalea eurytherma</name>
    <dbReference type="NCBI Taxonomy" id="1144278"/>
    <lineage>
        <taxon>Bacteria</taxon>
        <taxon>Pseudomonadati</taxon>
        <taxon>Pseudomonadota</taxon>
        <taxon>Gammaproteobacteria</taxon>
        <taxon>Alteromonadales</taxon>
        <taxon>Colwelliaceae</taxon>
        <taxon>Thalassotalea</taxon>
    </lineage>
</organism>
<evidence type="ECO:0000256" key="1">
    <source>
        <dbReference type="ARBA" id="ARBA00022723"/>
    </source>
</evidence>
<feature type="domain" description="Metallo-beta-lactamase" evidence="2">
    <location>
        <begin position="15"/>
        <end position="204"/>
    </location>
</feature>
<dbReference type="InterPro" id="IPR044528">
    <property type="entry name" value="POD-like_MBL-fold"/>
</dbReference>
<dbReference type="InterPro" id="IPR001279">
    <property type="entry name" value="Metallo-B-lactamas"/>
</dbReference>
<name>A0ABQ6GYP4_9GAMM</name>
<dbReference type="RefSeq" id="WP_284206386.1">
    <property type="nucleotide sequence ID" value="NZ_BSSU01000002.1"/>
</dbReference>
<dbReference type="Pfam" id="PF00753">
    <property type="entry name" value="Lactamase_B"/>
    <property type="match status" value="1"/>
</dbReference>
<reference evidence="3 4" key="1">
    <citation type="submission" date="2023-03" db="EMBL/GenBank/DDBJ databases">
        <title>Draft genome sequence of Thalassotalea eurytherma JCM 18482T.</title>
        <authorList>
            <person name="Sawabe T."/>
        </authorList>
    </citation>
    <scope>NUCLEOTIDE SEQUENCE [LARGE SCALE GENOMIC DNA]</scope>
    <source>
        <strain evidence="3 4">JCM 18482</strain>
    </source>
</reference>
<proteinExistence type="predicted"/>
<evidence type="ECO:0000259" key="2">
    <source>
        <dbReference type="SMART" id="SM00849"/>
    </source>
</evidence>
<dbReference type="EMBL" id="BSSU01000002">
    <property type="protein sequence ID" value="GLX81063.1"/>
    <property type="molecule type" value="Genomic_DNA"/>
</dbReference>
<dbReference type="CDD" id="cd07724">
    <property type="entry name" value="POD-like_MBL-fold"/>
    <property type="match status" value="1"/>
</dbReference>